<reference evidence="5 6" key="1">
    <citation type="submission" date="2020-08" db="EMBL/GenBank/DDBJ databases">
        <title>A Genomic Blueprint of the Chicken Gut Microbiome.</title>
        <authorList>
            <person name="Gilroy R."/>
            <person name="Ravi A."/>
            <person name="Getino M."/>
            <person name="Pursley I."/>
            <person name="Horton D.L."/>
            <person name="Alikhan N.-F."/>
            <person name="Baker D."/>
            <person name="Gharbi K."/>
            <person name="Hall N."/>
            <person name="Watson M."/>
            <person name="Adriaenssens E.M."/>
            <person name="Foster-Nyarko E."/>
            <person name="Jarju S."/>
            <person name="Secka A."/>
            <person name="Antonio M."/>
            <person name="Oren A."/>
            <person name="Chaudhuri R."/>
            <person name="La Ragione R.M."/>
            <person name="Hildebrand F."/>
            <person name="Pallen M.J."/>
        </authorList>
    </citation>
    <scope>NUCLEOTIDE SEQUENCE [LARGE SCALE GENOMIC DNA]</scope>
    <source>
        <strain evidence="5 6">Sa4CUA1</strain>
    </source>
</reference>
<keyword evidence="3" id="KW-0804">Transcription</keyword>
<dbReference type="PROSITE" id="PS00356">
    <property type="entry name" value="HTH_LACI_1"/>
    <property type="match status" value="1"/>
</dbReference>
<gene>
    <name evidence="5" type="ORF">H9652_13225</name>
</gene>
<dbReference type="SUPFAM" id="SSF47413">
    <property type="entry name" value="lambda repressor-like DNA-binding domains"/>
    <property type="match status" value="1"/>
</dbReference>
<dbReference type="Gene3D" id="1.10.260.40">
    <property type="entry name" value="lambda repressor-like DNA-binding domains"/>
    <property type="match status" value="1"/>
</dbReference>
<dbReference type="InterPro" id="IPR046335">
    <property type="entry name" value="LacI/GalR-like_sensor"/>
</dbReference>
<evidence type="ECO:0000259" key="4">
    <source>
        <dbReference type="PROSITE" id="PS50932"/>
    </source>
</evidence>
<dbReference type="InterPro" id="IPR010982">
    <property type="entry name" value="Lambda_DNA-bd_dom_sf"/>
</dbReference>
<evidence type="ECO:0000256" key="1">
    <source>
        <dbReference type="ARBA" id="ARBA00023015"/>
    </source>
</evidence>
<comment type="caution">
    <text evidence="5">The sequence shown here is derived from an EMBL/GenBank/DDBJ whole genome shotgun (WGS) entry which is preliminary data.</text>
</comment>
<dbReference type="Gene3D" id="3.40.50.2300">
    <property type="match status" value="2"/>
</dbReference>
<dbReference type="EMBL" id="JACSQQ010000022">
    <property type="protein sequence ID" value="MBD7951360.1"/>
    <property type="molecule type" value="Genomic_DNA"/>
</dbReference>
<proteinExistence type="predicted"/>
<organism evidence="5 6">
    <name type="scientific">Oerskovia rustica</name>
    <dbReference type="NCBI Taxonomy" id="2762237"/>
    <lineage>
        <taxon>Bacteria</taxon>
        <taxon>Bacillati</taxon>
        <taxon>Actinomycetota</taxon>
        <taxon>Actinomycetes</taxon>
        <taxon>Micrococcales</taxon>
        <taxon>Cellulomonadaceae</taxon>
        <taxon>Oerskovia</taxon>
    </lineage>
</organism>
<dbReference type="InterPro" id="IPR028082">
    <property type="entry name" value="Peripla_BP_I"/>
</dbReference>
<evidence type="ECO:0000313" key="5">
    <source>
        <dbReference type="EMBL" id="MBD7951360.1"/>
    </source>
</evidence>
<dbReference type="PANTHER" id="PTHR30146">
    <property type="entry name" value="LACI-RELATED TRANSCRIPTIONAL REPRESSOR"/>
    <property type="match status" value="1"/>
</dbReference>
<evidence type="ECO:0000256" key="3">
    <source>
        <dbReference type="ARBA" id="ARBA00023163"/>
    </source>
</evidence>
<keyword evidence="2 5" id="KW-0238">DNA-binding</keyword>
<dbReference type="Pfam" id="PF13377">
    <property type="entry name" value="Peripla_BP_3"/>
    <property type="match status" value="1"/>
</dbReference>
<accession>A0ABR8RU83</accession>
<feature type="domain" description="HTH lacI-type" evidence="4">
    <location>
        <begin position="1"/>
        <end position="53"/>
    </location>
</feature>
<evidence type="ECO:0000313" key="6">
    <source>
        <dbReference type="Proteomes" id="UP000641803"/>
    </source>
</evidence>
<dbReference type="InterPro" id="IPR000843">
    <property type="entry name" value="HTH_LacI"/>
</dbReference>
<dbReference type="Proteomes" id="UP000641803">
    <property type="component" value="Unassembled WGS sequence"/>
</dbReference>
<keyword evidence="1" id="KW-0805">Transcription regulation</keyword>
<dbReference type="GO" id="GO:0003677">
    <property type="term" value="F:DNA binding"/>
    <property type="evidence" value="ECO:0007669"/>
    <property type="project" value="UniProtKB-KW"/>
</dbReference>
<keyword evidence="6" id="KW-1185">Reference proteome</keyword>
<protein>
    <submittedName>
        <fullName evidence="5">LacI family DNA-binding transcriptional regulator</fullName>
    </submittedName>
</protein>
<dbReference type="Pfam" id="PF00356">
    <property type="entry name" value="LacI"/>
    <property type="match status" value="1"/>
</dbReference>
<sequence length="349" mass="36806">MSDVAELAGVSHQTVSRVLNDHPSVRPQTRERVMDAIATLGYRRNSAARALVTARSGTIGVVTTGSALYGPTSTLIAVEGAAREEGYFVSVATIRSYDAATMHTVLEHFMAQGVEGIVVIAPQTDVAAAVDSFRAPVPVILIAAREPGEVPTVEERVGAASILPIAVDQRLGARLATEHLLDLGHRTVVHLSGPLDWFDARERATGWNDALAARAVPEQEREMIRCTWSSDAGYEVGRELAARVLAGDGPTAVFAGNDHLALGVLQAFWEAGVVVPRDVSVVGFDDVEGAAHFIPPLTTVRQPFAELGRRCMALLLDAFAGVTPESTQIPPILVVRSSSGPAPTGAASA</sequence>
<dbReference type="SMART" id="SM00354">
    <property type="entry name" value="HTH_LACI"/>
    <property type="match status" value="1"/>
</dbReference>
<dbReference type="PROSITE" id="PS50932">
    <property type="entry name" value="HTH_LACI_2"/>
    <property type="match status" value="1"/>
</dbReference>
<dbReference type="PANTHER" id="PTHR30146:SF109">
    <property type="entry name" value="HTH-TYPE TRANSCRIPTIONAL REGULATOR GALS"/>
    <property type="match status" value="1"/>
</dbReference>
<dbReference type="CDD" id="cd01392">
    <property type="entry name" value="HTH_LacI"/>
    <property type="match status" value="1"/>
</dbReference>
<dbReference type="SUPFAM" id="SSF53822">
    <property type="entry name" value="Periplasmic binding protein-like I"/>
    <property type="match status" value="1"/>
</dbReference>
<dbReference type="CDD" id="cd01574">
    <property type="entry name" value="PBP1_LacI"/>
    <property type="match status" value="1"/>
</dbReference>
<dbReference type="RefSeq" id="WP_191796701.1">
    <property type="nucleotide sequence ID" value="NZ_JACSQQ010000022.1"/>
</dbReference>
<evidence type="ECO:0000256" key="2">
    <source>
        <dbReference type="ARBA" id="ARBA00023125"/>
    </source>
</evidence>
<name>A0ABR8RU83_9CELL</name>